<reference evidence="3 4" key="1">
    <citation type="journal article" date="2012" name="Genome Biol.">
        <title>Genome and low-iron response of an oceanic diatom adapted to chronic iron limitation.</title>
        <authorList>
            <person name="Lommer M."/>
            <person name="Specht M."/>
            <person name="Roy A.S."/>
            <person name="Kraemer L."/>
            <person name="Andreson R."/>
            <person name="Gutowska M.A."/>
            <person name="Wolf J."/>
            <person name="Bergner S.V."/>
            <person name="Schilhabel M.B."/>
            <person name="Klostermeier U.C."/>
            <person name="Beiko R.G."/>
            <person name="Rosenstiel P."/>
            <person name="Hippler M."/>
            <person name="Laroche J."/>
        </authorList>
    </citation>
    <scope>NUCLEOTIDE SEQUENCE [LARGE SCALE GENOMIC DNA]</scope>
    <source>
        <strain evidence="3 4">CCMP1005</strain>
    </source>
</reference>
<protein>
    <submittedName>
        <fullName evidence="3">Uncharacterized protein</fullName>
    </submittedName>
</protein>
<organism evidence="3 4">
    <name type="scientific">Thalassiosira oceanica</name>
    <name type="common">Marine diatom</name>
    <dbReference type="NCBI Taxonomy" id="159749"/>
    <lineage>
        <taxon>Eukaryota</taxon>
        <taxon>Sar</taxon>
        <taxon>Stramenopiles</taxon>
        <taxon>Ochrophyta</taxon>
        <taxon>Bacillariophyta</taxon>
        <taxon>Coscinodiscophyceae</taxon>
        <taxon>Thalassiosirophycidae</taxon>
        <taxon>Thalassiosirales</taxon>
        <taxon>Thalassiosiraceae</taxon>
        <taxon>Thalassiosira</taxon>
    </lineage>
</organism>
<gene>
    <name evidence="3" type="ORF">THAOC_29967</name>
</gene>
<feature type="compositionally biased region" description="Basic and acidic residues" evidence="1">
    <location>
        <begin position="242"/>
        <end position="254"/>
    </location>
</feature>
<feature type="region of interest" description="Disordered" evidence="1">
    <location>
        <begin position="240"/>
        <end position="322"/>
    </location>
</feature>
<comment type="caution">
    <text evidence="3">The sequence shown here is derived from an EMBL/GenBank/DDBJ whole genome shotgun (WGS) entry which is preliminary data.</text>
</comment>
<evidence type="ECO:0000256" key="2">
    <source>
        <dbReference type="SAM" id="Phobius"/>
    </source>
</evidence>
<feature type="non-terminal residue" evidence="3">
    <location>
        <position position="1"/>
    </location>
</feature>
<name>K0RCH8_THAOC</name>
<keyword evidence="2" id="KW-0472">Membrane</keyword>
<accession>K0RCH8</accession>
<dbReference type="EMBL" id="AGNL01042614">
    <property type="protein sequence ID" value="EJK50920.1"/>
    <property type="molecule type" value="Genomic_DNA"/>
</dbReference>
<feature type="compositionally biased region" description="Low complexity" evidence="1">
    <location>
        <begin position="256"/>
        <end position="268"/>
    </location>
</feature>
<keyword evidence="2" id="KW-1133">Transmembrane helix</keyword>
<feature type="transmembrane region" description="Helical" evidence="2">
    <location>
        <begin position="89"/>
        <end position="110"/>
    </location>
</feature>
<sequence length="322" mass="34783">DVRRQYPARDRRGQGRVDRAANDRGTAGDEGEGRPRVDGLSGGGASVAGPPAPPPALVEDGPEGREEEEAGRQVAPAVAQGGRPRVQRCAASGIWLVLVSPFCGIIMWWARFMHQGMETTGLPLRKSTWGPLFETTPPPYQCQTRRRGRVLCHHGQVSNDHQATRRVPWGTEEVADVLPSIGEAGPSSSWDTEGLVHSIRSYDTEDDGLYSPCVRHRTQMKRYDSTLDRGLRRLYSLRHHKADSENTARRESRYEAPTAGIAAAAPSPTELTPADGANACTASTAFDGLDQAPPQMEAPTAGSADAALSPAYGGTANRRTRR</sequence>
<evidence type="ECO:0000313" key="3">
    <source>
        <dbReference type="EMBL" id="EJK50920.1"/>
    </source>
</evidence>
<feature type="compositionally biased region" description="Basic and acidic residues" evidence="1">
    <location>
        <begin position="7"/>
        <end position="22"/>
    </location>
</feature>
<dbReference type="AlphaFoldDB" id="K0RCH8"/>
<keyword evidence="2" id="KW-0812">Transmembrane</keyword>
<keyword evidence="4" id="KW-1185">Reference proteome</keyword>
<evidence type="ECO:0000313" key="4">
    <source>
        <dbReference type="Proteomes" id="UP000266841"/>
    </source>
</evidence>
<evidence type="ECO:0000256" key="1">
    <source>
        <dbReference type="SAM" id="MobiDB-lite"/>
    </source>
</evidence>
<proteinExistence type="predicted"/>
<dbReference type="Proteomes" id="UP000266841">
    <property type="component" value="Unassembled WGS sequence"/>
</dbReference>
<feature type="region of interest" description="Disordered" evidence="1">
    <location>
        <begin position="1"/>
        <end position="83"/>
    </location>
</feature>